<evidence type="ECO:0000256" key="1">
    <source>
        <dbReference type="ARBA" id="ARBA00001164"/>
    </source>
</evidence>
<dbReference type="InterPro" id="IPR044643">
    <property type="entry name" value="TrpF_fam"/>
</dbReference>
<evidence type="ECO:0000256" key="9">
    <source>
        <dbReference type="HAMAP-Rule" id="MF_00135"/>
    </source>
</evidence>
<dbReference type="InterPro" id="IPR011060">
    <property type="entry name" value="RibuloseP-bd_barrel"/>
</dbReference>
<evidence type="ECO:0000256" key="8">
    <source>
        <dbReference type="ARBA" id="ARBA00023235"/>
    </source>
</evidence>
<dbReference type="InParanoid" id="D1C4Z0"/>
<feature type="domain" description="N-(5'phosphoribosyl) anthranilate isomerase (PRAI)" evidence="10">
    <location>
        <begin position="6"/>
        <end position="213"/>
    </location>
</feature>
<evidence type="ECO:0000256" key="6">
    <source>
        <dbReference type="ARBA" id="ARBA00022822"/>
    </source>
</evidence>
<evidence type="ECO:0000313" key="11">
    <source>
        <dbReference type="EMBL" id="ACZ39307.1"/>
    </source>
</evidence>
<dbReference type="EC" id="5.3.1.24" evidence="3 9"/>
<dbReference type="InterPro" id="IPR013785">
    <property type="entry name" value="Aldolase_TIM"/>
</dbReference>
<evidence type="ECO:0000256" key="3">
    <source>
        <dbReference type="ARBA" id="ARBA00012572"/>
    </source>
</evidence>
<dbReference type="PANTHER" id="PTHR42894">
    <property type="entry name" value="N-(5'-PHOSPHORIBOSYL)ANTHRANILATE ISOMERASE"/>
    <property type="match status" value="1"/>
</dbReference>
<protein>
    <recommendedName>
        <fullName evidence="4 9">N-(5'-phosphoribosyl)anthranilate isomerase</fullName>
        <shortName evidence="9">PRAI</shortName>
        <ecNumber evidence="3 9">5.3.1.24</ecNumber>
    </recommendedName>
</protein>
<dbReference type="PANTHER" id="PTHR42894:SF1">
    <property type="entry name" value="N-(5'-PHOSPHORIBOSYL)ANTHRANILATE ISOMERASE"/>
    <property type="match status" value="1"/>
</dbReference>
<dbReference type="InterPro" id="IPR001240">
    <property type="entry name" value="PRAI_dom"/>
</dbReference>
<dbReference type="GO" id="GO:0000162">
    <property type="term" value="P:L-tryptophan biosynthetic process"/>
    <property type="evidence" value="ECO:0007669"/>
    <property type="project" value="UniProtKB-UniRule"/>
</dbReference>
<dbReference type="AlphaFoldDB" id="D1C4Z0"/>
<dbReference type="Gene3D" id="3.20.20.70">
    <property type="entry name" value="Aldolase class I"/>
    <property type="match status" value="1"/>
</dbReference>
<keyword evidence="6 9" id="KW-0822">Tryptophan biosynthesis</keyword>
<dbReference type="EMBL" id="CP001823">
    <property type="protein sequence ID" value="ACZ39307.1"/>
    <property type="molecule type" value="Genomic_DNA"/>
</dbReference>
<organism evidence="11 12">
    <name type="scientific">Sphaerobacter thermophilus (strain ATCC 49802 / DSM 20745 / KCCM 41009 / NCIMB 13125 / S 6022)</name>
    <dbReference type="NCBI Taxonomy" id="479434"/>
    <lineage>
        <taxon>Bacteria</taxon>
        <taxon>Pseudomonadati</taxon>
        <taxon>Thermomicrobiota</taxon>
        <taxon>Thermomicrobia</taxon>
        <taxon>Sphaerobacterales</taxon>
        <taxon>Sphaerobacterineae</taxon>
        <taxon>Sphaerobacteraceae</taxon>
        <taxon>Sphaerobacter</taxon>
    </lineage>
</organism>
<dbReference type="eggNOG" id="COG0135">
    <property type="taxonomic scope" value="Bacteria"/>
</dbReference>
<evidence type="ECO:0000256" key="4">
    <source>
        <dbReference type="ARBA" id="ARBA00022272"/>
    </source>
</evidence>
<dbReference type="HAMAP" id="MF_00135">
    <property type="entry name" value="PRAI"/>
    <property type="match status" value="1"/>
</dbReference>
<keyword evidence="8 9" id="KW-0413">Isomerase</keyword>
<dbReference type="RefSeq" id="WP_012872353.1">
    <property type="nucleotide sequence ID" value="NC_013523.1"/>
</dbReference>
<evidence type="ECO:0000256" key="2">
    <source>
        <dbReference type="ARBA" id="ARBA00004664"/>
    </source>
</evidence>
<evidence type="ECO:0000259" key="10">
    <source>
        <dbReference type="Pfam" id="PF00697"/>
    </source>
</evidence>
<dbReference type="KEGG" id="sti:Sthe_1874"/>
<dbReference type="Pfam" id="PF00697">
    <property type="entry name" value="PRAI"/>
    <property type="match status" value="1"/>
</dbReference>
<dbReference type="UniPathway" id="UPA00035">
    <property type="reaction ID" value="UER00042"/>
</dbReference>
<evidence type="ECO:0000256" key="7">
    <source>
        <dbReference type="ARBA" id="ARBA00023141"/>
    </source>
</evidence>
<dbReference type="GO" id="GO:0004640">
    <property type="term" value="F:phosphoribosylanthranilate isomerase activity"/>
    <property type="evidence" value="ECO:0007669"/>
    <property type="project" value="UniProtKB-UniRule"/>
</dbReference>
<gene>
    <name evidence="9" type="primary">trpF</name>
    <name evidence="11" type="ordered locus">Sthe_1874</name>
</gene>
<comment type="catalytic activity">
    <reaction evidence="1 9">
        <text>N-(5-phospho-beta-D-ribosyl)anthranilate = 1-(2-carboxyphenylamino)-1-deoxy-D-ribulose 5-phosphate</text>
        <dbReference type="Rhea" id="RHEA:21540"/>
        <dbReference type="ChEBI" id="CHEBI:18277"/>
        <dbReference type="ChEBI" id="CHEBI:58613"/>
        <dbReference type="EC" id="5.3.1.24"/>
    </reaction>
</comment>
<keyword evidence="7 9" id="KW-0057">Aromatic amino acid biosynthesis</keyword>
<dbReference type="STRING" id="479434.Sthe_1874"/>
<keyword evidence="5 9" id="KW-0028">Amino-acid biosynthesis</keyword>
<evidence type="ECO:0000256" key="5">
    <source>
        <dbReference type="ARBA" id="ARBA00022605"/>
    </source>
</evidence>
<dbReference type="Proteomes" id="UP000002027">
    <property type="component" value="Chromosome 1"/>
</dbReference>
<dbReference type="HOGENOM" id="CLU_076364_2_0_0"/>
<reference evidence="11 12" key="2">
    <citation type="journal article" date="2010" name="Stand. Genomic Sci.">
        <title>Complete genome sequence of Desulfohalobium retbaense type strain (HR(100)).</title>
        <authorList>
            <person name="Spring S."/>
            <person name="Nolan M."/>
            <person name="Lapidus A."/>
            <person name="Glavina Del Rio T."/>
            <person name="Copeland A."/>
            <person name="Tice H."/>
            <person name="Cheng J.F."/>
            <person name="Lucas S."/>
            <person name="Land M."/>
            <person name="Chen F."/>
            <person name="Bruce D."/>
            <person name="Goodwin L."/>
            <person name="Pitluck S."/>
            <person name="Ivanova N."/>
            <person name="Mavromatis K."/>
            <person name="Mikhailova N."/>
            <person name="Pati A."/>
            <person name="Chen A."/>
            <person name="Palaniappan K."/>
            <person name="Hauser L."/>
            <person name="Chang Y.J."/>
            <person name="Jeffries C.D."/>
            <person name="Munk C."/>
            <person name="Kiss H."/>
            <person name="Chain P."/>
            <person name="Han C."/>
            <person name="Brettin T."/>
            <person name="Detter J.C."/>
            <person name="Schuler E."/>
            <person name="Goker M."/>
            <person name="Rohde M."/>
            <person name="Bristow J."/>
            <person name="Eisen J.A."/>
            <person name="Markowitz V."/>
            <person name="Hugenholtz P."/>
            <person name="Kyrpides N.C."/>
            <person name="Klenk H.P."/>
        </authorList>
    </citation>
    <scope>NUCLEOTIDE SEQUENCE [LARGE SCALE GENOMIC DNA]</scope>
    <source>
        <strain evidence="12">ATCC 49802 / DSM 20745 / S 6022</strain>
    </source>
</reference>
<sequence>MKRGLVKICSLGRPEDARAARAAGVDLAGMIFAPARRQITPEVAEAIVAALREGPDAAPQAVGVFVNEAPDRMNALAERLDLDLVQLSGEEPPEAIAALSRPVIKTLRLRPGTNPADARRLAEQYLAAPVPPVALIVEGWIPGAPGGTGHVADWSLAAVLAAEYPVILAGGLRPENVADAIRAVRPLGVDVSSGVEVPGAVGVKDHARIHAFAAAARAAFEAEQRASAPDPVVATRADRSDGSTVALLKETRKIDRSMGIEERS</sequence>
<dbReference type="FunCoup" id="D1C4Z0">
    <property type="interactions" value="224"/>
</dbReference>
<reference evidence="12" key="1">
    <citation type="submission" date="2009-11" db="EMBL/GenBank/DDBJ databases">
        <title>The complete chromosome 1 of Sphaerobacter thermophilus DSM 20745.</title>
        <authorList>
            <person name="Lucas S."/>
            <person name="Copeland A."/>
            <person name="Lapidus A."/>
            <person name="Glavina del Rio T."/>
            <person name="Dalin E."/>
            <person name="Tice H."/>
            <person name="Bruce D."/>
            <person name="Goodwin L."/>
            <person name="Pitluck S."/>
            <person name="Kyrpides N."/>
            <person name="Mavromatis K."/>
            <person name="Ivanova N."/>
            <person name="Mikhailova N."/>
            <person name="LaButti K.M."/>
            <person name="Clum A."/>
            <person name="Sun H.I."/>
            <person name="Brettin T."/>
            <person name="Detter J.C."/>
            <person name="Han C."/>
            <person name="Larimer F."/>
            <person name="Land M."/>
            <person name="Hauser L."/>
            <person name="Markowitz V."/>
            <person name="Cheng J.F."/>
            <person name="Hugenholtz P."/>
            <person name="Woyke T."/>
            <person name="Wu D."/>
            <person name="Steenblock K."/>
            <person name="Schneider S."/>
            <person name="Pukall R."/>
            <person name="Goeker M."/>
            <person name="Klenk H.P."/>
            <person name="Eisen J.A."/>
        </authorList>
    </citation>
    <scope>NUCLEOTIDE SEQUENCE [LARGE SCALE GENOMIC DNA]</scope>
    <source>
        <strain evidence="12">ATCC 49802 / DSM 20745 / S 6022</strain>
    </source>
</reference>
<dbReference type="SUPFAM" id="SSF51366">
    <property type="entry name" value="Ribulose-phoshate binding barrel"/>
    <property type="match status" value="1"/>
</dbReference>
<dbReference type="CDD" id="cd00405">
    <property type="entry name" value="PRAI"/>
    <property type="match status" value="1"/>
</dbReference>
<proteinExistence type="inferred from homology"/>
<evidence type="ECO:0000313" key="12">
    <source>
        <dbReference type="Proteomes" id="UP000002027"/>
    </source>
</evidence>
<keyword evidence="12" id="KW-1185">Reference proteome</keyword>
<accession>D1C4Z0</accession>
<name>D1C4Z0_SPHTD</name>
<comment type="similarity">
    <text evidence="9">Belongs to the TrpF family.</text>
</comment>
<comment type="pathway">
    <text evidence="2 9">Amino-acid biosynthesis; L-tryptophan biosynthesis; L-tryptophan from chorismate: step 3/5.</text>
</comment>